<keyword evidence="1" id="KW-0812">Transmembrane</keyword>
<evidence type="ECO:0000313" key="3">
    <source>
        <dbReference type="EMBL" id="VFK46141.1"/>
    </source>
</evidence>
<dbReference type="EMBL" id="CAADHB010000175">
    <property type="protein sequence ID" value="VFK80900.1"/>
    <property type="molecule type" value="Genomic_DNA"/>
</dbReference>
<evidence type="ECO:0000313" key="2">
    <source>
        <dbReference type="EMBL" id="VFK40694.1"/>
    </source>
</evidence>
<sequence>MKIPIIKTVLFAMIVFVNVQTDAFAHPGTHPHPHGISSGEFILLIAIVVLGWAVWRWGRRRFLSR</sequence>
<proteinExistence type="predicted"/>
<accession>A0A450YGM4</accession>
<feature type="transmembrane region" description="Helical" evidence="1">
    <location>
        <begin position="41"/>
        <end position="58"/>
    </location>
</feature>
<evidence type="ECO:0000256" key="1">
    <source>
        <dbReference type="SAM" id="Phobius"/>
    </source>
</evidence>
<name>A0A450YGM4_9GAMM</name>
<keyword evidence="1" id="KW-1133">Transmembrane helix</keyword>
<dbReference type="EMBL" id="CAADFU010000067">
    <property type="protein sequence ID" value="VFK46141.1"/>
    <property type="molecule type" value="Genomic_DNA"/>
</dbReference>
<keyword evidence="1" id="KW-0472">Membrane</keyword>
<gene>
    <name evidence="4" type="ORF">BECKSD772D_GA0070982_11756</name>
    <name evidence="3" type="ORF">BECKSD772E_GA0070983_106714</name>
    <name evidence="2" type="ORF">BECKSD772F_GA0070984_106614</name>
</gene>
<reference evidence="2" key="1">
    <citation type="submission" date="2019-02" db="EMBL/GenBank/DDBJ databases">
        <authorList>
            <person name="Gruber-Vodicka R. H."/>
            <person name="Seah K. B. B."/>
        </authorList>
    </citation>
    <scope>NUCLEOTIDE SEQUENCE</scope>
    <source>
        <strain evidence="4">BECK_S127</strain>
        <strain evidence="3">BECK_S1320</strain>
        <strain evidence="2">BECK_S1321</strain>
    </source>
</reference>
<evidence type="ECO:0000313" key="4">
    <source>
        <dbReference type="EMBL" id="VFK80900.1"/>
    </source>
</evidence>
<dbReference type="EMBL" id="CAADFR010000066">
    <property type="protein sequence ID" value="VFK40694.1"/>
    <property type="molecule type" value="Genomic_DNA"/>
</dbReference>
<dbReference type="AlphaFoldDB" id="A0A450YGM4"/>
<protein>
    <submittedName>
        <fullName evidence="2">Uncharacterized protein</fullName>
    </submittedName>
</protein>
<organism evidence="2">
    <name type="scientific">Candidatus Kentrum sp. SD</name>
    <dbReference type="NCBI Taxonomy" id="2126332"/>
    <lineage>
        <taxon>Bacteria</taxon>
        <taxon>Pseudomonadati</taxon>
        <taxon>Pseudomonadota</taxon>
        <taxon>Gammaproteobacteria</taxon>
        <taxon>Candidatus Kentrum</taxon>
    </lineage>
</organism>